<sequence>MNWLKDNFDELPKDPEDRTEEVIQQYAQAYIMKLISGILIPEKSRNLVQTRWLLHLMDFNDYGKLSWGSVVLSMLYREMCWATNSRSASIDGYLLLL</sequence>
<dbReference type="InterPro" id="IPR019557">
    <property type="entry name" value="AminoTfrase-like_pln_mobile"/>
</dbReference>
<dbReference type="Pfam" id="PF10536">
    <property type="entry name" value="PMD"/>
    <property type="match status" value="1"/>
</dbReference>
<dbReference type="AlphaFoldDB" id="A0A9D3UEV6"/>
<dbReference type="OrthoDB" id="1936739at2759"/>
<dbReference type="GO" id="GO:0010073">
    <property type="term" value="P:meristem maintenance"/>
    <property type="evidence" value="ECO:0007669"/>
    <property type="project" value="InterPro"/>
</dbReference>
<comment type="caution">
    <text evidence="2">The sequence shown here is derived from an EMBL/GenBank/DDBJ whole genome shotgun (WGS) entry which is preliminary data.</text>
</comment>
<name>A0A9D3UEV6_9ROSI</name>
<gene>
    <name evidence="2" type="ORF">J1N35_040913</name>
</gene>
<keyword evidence="3" id="KW-1185">Reference proteome</keyword>
<feature type="domain" description="Aminotransferase-like plant mobile" evidence="1">
    <location>
        <begin position="2"/>
        <end position="97"/>
    </location>
</feature>
<protein>
    <recommendedName>
        <fullName evidence="1">Aminotransferase-like plant mobile domain-containing protein</fullName>
    </recommendedName>
</protein>
<organism evidence="2 3">
    <name type="scientific">Gossypium stocksii</name>
    <dbReference type="NCBI Taxonomy" id="47602"/>
    <lineage>
        <taxon>Eukaryota</taxon>
        <taxon>Viridiplantae</taxon>
        <taxon>Streptophyta</taxon>
        <taxon>Embryophyta</taxon>
        <taxon>Tracheophyta</taxon>
        <taxon>Spermatophyta</taxon>
        <taxon>Magnoliopsida</taxon>
        <taxon>eudicotyledons</taxon>
        <taxon>Gunneridae</taxon>
        <taxon>Pentapetalae</taxon>
        <taxon>rosids</taxon>
        <taxon>malvids</taxon>
        <taxon>Malvales</taxon>
        <taxon>Malvaceae</taxon>
        <taxon>Malvoideae</taxon>
        <taxon>Gossypium</taxon>
    </lineage>
</organism>
<evidence type="ECO:0000313" key="3">
    <source>
        <dbReference type="Proteomes" id="UP000828251"/>
    </source>
</evidence>
<dbReference type="PANTHER" id="PTHR46033">
    <property type="entry name" value="PROTEIN MAIN-LIKE 2"/>
    <property type="match status" value="1"/>
</dbReference>
<dbReference type="Proteomes" id="UP000828251">
    <property type="component" value="Unassembled WGS sequence"/>
</dbReference>
<dbReference type="PANTHER" id="PTHR46033:SF8">
    <property type="entry name" value="PROTEIN MAINTENANCE OF MERISTEMS-LIKE"/>
    <property type="match status" value="1"/>
</dbReference>
<evidence type="ECO:0000259" key="1">
    <source>
        <dbReference type="Pfam" id="PF10536"/>
    </source>
</evidence>
<accession>A0A9D3UEV6</accession>
<evidence type="ECO:0000313" key="2">
    <source>
        <dbReference type="EMBL" id="KAH1039170.1"/>
    </source>
</evidence>
<proteinExistence type="predicted"/>
<reference evidence="2 3" key="1">
    <citation type="journal article" date="2021" name="Plant Biotechnol. J.">
        <title>Multi-omics assisted identification of the key and species-specific regulatory components of drought-tolerant mechanisms in Gossypium stocksii.</title>
        <authorList>
            <person name="Yu D."/>
            <person name="Ke L."/>
            <person name="Zhang D."/>
            <person name="Wu Y."/>
            <person name="Sun Y."/>
            <person name="Mei J."/>
            <person name="Sun J."/>
            <person name="Sun Y."/>
        </authorList>
    </citation>
    <scope>NUCLEOTIDE SEQUENCE [LARGE SCALE GENOMIC DNA]</scope>
    <source>
        <strain evidence="3">cv. E1</strain>
        <tissue evidence="2">Leaf</tissue>
    </source>
</reference>
<dbReference type="InterPro" id="IPR044824">
    <property type="entry name" value="MAIN-like"/>
</dbReference>
<dbReference type="EMBL" id="JAIQCV010000012">
    <property type="protein sequence ID" value="KAH1039170.1"/>
    <property type="molecule type" value="Genomic_DNA"/>
</dbReference>